<sequence>MRWLFIYQVLGFFAIGALAVLKAKDKDKIDFSHWQDFEKDDPDIKNLENDESLESRNLYSCGYCGASYYTIYGIGNRIMFGPSPYLRPSDVYSHSSHAHGNRRGATPPYVLDESKIQFRRKLE</sequence>
<gene>
    <name evidence="2" type="ORF">PoMZ_01654</name>
</gene>
<accession>A0A4P7N2W2</accession>
<dbReference type="AlphaFoldDB" id="A0A4P7N2W2"/>
<dbReference type="Proteomes" id="UP000294847">
    <property type="component" value="Chromosome 2"/>
</dbReference>
<feature type="signal peptide" evidence="1">
    <location>
        <begin position="1"/>
        <end position="19"/>
    </location>
</feature>
<evidence type="ECO:0000256" key="1">
    <source>
        <dbReference type="SAM" id="SignalP"/>
    </source>
</evidence>
<organism evidence="2 3">
    <name type="scientific">Pyricularia oryzae</name>
    <name type="common">Rice blast fungus</name>
    <name type="synonym">Magnaporthe oryzae</name>
    <dbReference type="NCBI Taxonomy" id="318829"/>
    <lineage>
        <taxon>Eukaryota</taxon>
        <taxon>Fungi</taxon>
        <taxon>Dikarya</taxon>
        <taxon>Ascomycota</taxon>
        <taxon>Pezizomycotina</taxon>
        <taxon>Sordariomycetes</taxon>
        <taxon>Sordariomycetidae</taxon>
        <taxon>Magnaporthales</taxon>
        <taxon>Pyriculariaceae</taxon>
        <taxon>Pyricularia</taxon>
    </lineage>
</organism>
<keyword evidence="1" id="KW-0732">Signal</keyword>
<name>A0A4P7N2W2_PYROR</name>
<dbReference type="EMBL" id="CP034205">
    <property type="protein sequence ID" value="QBZ56739.1"/>
    <property type="molecule type" value="Genomic_DNA"/>
</dbReference>
<protein>
    <submittedName>
        <fullName evidence="2">Uncharacterized protein</fullName>
    </submittedName>
</protein>
<evidence type="ECO:0000313" key="2">
    <source>
        <dbReference type="EMBL" id="QBZ56739.1"/>
    </source>
</evidence>
<feature type="chain" id="PRO_5021009139" evidence="1">
    <location>
        <begin position="20"/>
        <end position="123"/>
    </location>
</feature>
<evidence type="ECO:0000313" key="3">
    <source>
        <dbReference type="Proteomes" id="UP000294847"/>
    </source>
</evidence>
<reference evidence="2 3" key="1">
    <citation type="journal article" date="2019" name="Mol. Biol. Evol.">
        <title>Blast fungal genomes show frequent chromosomal changes, gene gains and losses, and effector gene turnover.</title>
        <authorList>
            <person name="Gomez Luciano L.B."/>
            <person name="Jason Tsai I."/>
            <person name="Chuma I."/>
            <person name="Tosa Y."/>
            <person name="Chen Y.H."/>
            <person name="Li J.Y."/>
            <person name="Li M.Y."/>
            <person name="Jade Lu M.Y."/>
            <person name="Nakayashiki H."/>
            <person name="Li W.H."/>
        </authorList>
    </citation>
    <scope>NUCLEOTIDE SEQUENCE [LARGE SCALE GENOMIC DNA]</scope>
    <source>
        <strain evidence="2">MZ5-1-6</strain>
    </source>
</reference>
<proteinExistence type="predicted"/>